<evidence type="ECO:0000313" key="2">
    <source>
        <dbReference type="EMBL" id="KAB2331603.1"/>
    </source>
</evidence>
<keyword evidence="1" id="KW-0175">Coiled coil</keyword>
<reference evidence="2 3" key="1">
    <citation type="journal article" date="2016" name="Antonie Van Leeuwenhoek">
        <title>Bacillus depressus sp. nov., isolated from soil of a sunflower field.</title>
        <authorList>
            <person name="Wei X."/>
            <person name="Xin D."/>
            <person name="Xin Y."/>
            <person name="Zhang H."/>
            <person name="Wang T."/>
            <person name="Zhang J."/>
        </authorList>
    </citation>
    <scope>NUCLEOTIDE SEQUENCE [LARGE SCALE GENOMIC DNA]</scope>
    <source>
        <strain evidence="2 3">BZ1</strain>
    </source>
</reference>
<name>A0A6L3V6M8_9BACI</name>
<proteinExistence type="predicted"/>
<dbReference type="EMBL" id="WBOS01000011">
    <property type="protein sequence ID" value="KAB2331603.1"/>
    <property type="molecule type" value="Genomic_DNA"/>
</dbReference>
<dbReference type="AlphaFoldDB" id="A0A6L3V6M8"/>
<comment type="caution">
    <text evidence="2">The sequence shown here is derived from an EMBL/GenBank/DDBJ whole genome shotgun (WGS) entry which is preliminary data.</text>
</comment>
<gene>
    <name evidence="2" type="ORF">F7731_18425</name>
</gene>
<feature type="coiled-coil region" evidence="1">
    <location>
        <begin position="31"/>
        <end position="86"/>
    </location>
</feature>
<dbReference type="OrthoDB" id="2928352at2"/>
<protein>
    <submittedName>
        <fullName evidence="2">Uncharacterized protein</fullName>
    </submittedName>
</protein>
<accession>A0A6L3V6M8</accession>
<evidence type="ECO:0000313" key="3">
    <source>
        <dbReference type="Proteomes" id="UP000481030"/>
    </source>
</evidence>
<dbReference type="Proteomes" id="UP000481030">
    <property type="component" value="Unassembled WGS sequence"/>
</dbReference>
<evidence type="ECO:0000256" key="1">
    <source>
        <dbReference type="SAM" id="Coils"/>
    </source>
</evidence>
<organism evidence="2 3">
    <name type="scientific">Cytobacillus depressus</name>
    <dbReference type="NCBI Taxonomy" id="1602942"/>
    <lineage>
        <taxon>Bacteria</taxon>
        <taxon>Bacillati</taxon>
        <taxon>Bacillota</taxon>
        <taxon>Bacilli</taxon>
        <taxon>Bacillales</taxon>
        <taxon>Bacillaceae</taxon>
        <taxon>Cytobacillus</taxon>
    </lineage>
</organism>
<keyword evidence="3" id="KW-1185">Reference proteome</keyword>
<sequence length="206" mass="23551">MKKNFKTHTLVLLLVLATIAILDNLRISDFVEEMQEDKDKLVDKVASLEKKLGISSNTSDELEKENKRLVESLSQLEEEVAALKSTVEYQDFIDATSTIESYKAMETFKETWGFIALKNGTSFSTIDSIGNCPCGFTFYGKGFEWVPNTVLTLKEFRIEKEKILLTYNTVTDIKHNYQFVMTKAAGRNDKVGRWRIEEIKLKVKGN</sequence>